<feature type="compositionally biased region" description="Polar residues" evidence="4">
    <location>
        <begin position="737"/>
        <end position="755"/>
    </location>
</feature>
<feature type="region of interest" description="Disordered" evidence="4">
    <location>
        <begin position="368"/>
        <end position="391"/>
    </location>
</feature>
<keyword evidence="1" id="KW-0880">Kelch repeat</keyword>
<dbReference type="EMBL" id="DS022315">
    <property type="protein sequence ID" value="OAJ45258.1"/>
    <property type="molecule type" value="Genomic_DNA"/>
</dbReference>
<keyword evidence="5" id="KW-0812">Transmembrane</keyword>
<feature type="compositionally biased region" description="Polar residues" evidence="4">
    <location>
        <begin position="368"/>
        <end position="378"/>
    </location>
</feature>
<keyword evidence="5" id="KW-0472">Membrane</keyword>
<evidence type="ECO:0000256" key="1">
    <source>
        <dbReference type="ARBA" id="ARBA00022441"/>
    </source>
</evidence>
<keyword evidence="3" id="KW-0408">Iron</keyword>
<reference evidence="7 8" key="2">
    <citation type="submission" date="2016-05" db="EMBL/GenBank/DDBJ databases">
        <title>Lineage-specific infection strategies underlie the spectrum of fungal disease in amphibians.</title>
        <authorList>
            <person name="Cuomo C.A."/>
            <person name="Farrer R.A."/>
            <person name="James T."/>
            <person name="Longcore J."/>
            <person name="Birren B."/>
        </authorList>
    </citation>
    <scope>NUCLEOTIDE SEQUENCE [LARGE SCALE GENOMIC DNA]</scope>
    <source>
        <strain evidence="7 8">JEL423</strain>
    </source>
</reference>
<organism evidence="7 8">
    <name type="scientific">Batrachochytrium dendrobatidis (strain JEL423)</name>
    <dbReference type="NCBI Taxonomy" id="403673"/>
    <lineage>
        <taxon>Eukaryota</taxon>
        <taxon>Fungi</taxon>
        <taxon>Fungi incertae sedis</taxon>
        <taxon>Chytridiomycota</taxon>
        <taxon>Chytridiomycota incertae sedis</taxon>
        <taxon>Chytridiomycetes</taxon>
        <taxon>Rhizophydiales</taxon>
        <taxon>Rhizophydiales incertae sedis</taxon>
        <taxon>Batrachochytrium</taxon>
    </lineage>
</organism>
<sequence>MKTSTIRQHSFIASNWFSNVWQASTGSLFDALFMQTTKKTSCARLCNHQAILRFICFAIFLTCTTVCAQETLPSIPAPTRYDASSFIWKDSLVVYGGIESYAPGKNPTSSIMIYNFTTHIWSQAISKKTPSTPESLSYSPVLASHTSHVITNATALNLFGALNIPTDTSSTWQPALSGLSAFVYRLDLNSMVFELFKTVPDIGQTGAPQPRAKHASVWDAANGIVWVFGGYSSFGPLKDMWALKVSTGVWTQMPDSPKIGTVGSSMVLIGSNILLGCGSQGPDDTATNSFFLFDTIAHVWTNLVSTGPSPTVRSMAGMAVTTNESVLLFSGRGNNGSTLVADSWLVHVDSSKKTISYVSIPFDSANPPSLSDTKSNLPTLRDSPSVVSDSSGNIVMFGGRSGLATSPIDSNIHVFSGNSWIDSKQFVPGQPATSISNPATGTTPDGSDRSNTSANGTDPSSNGTNTNANSEQPSWITTNTITILVVLACCAVAVAAIFGAVYVYRARKRNQRALIPIHPIVSLASSPTDPPNAYSFENRQSETSLSNIHHSGLEQNTTDVGYTPLKRPDVYTIPTQSLMVPFATAMQTTRQNSDRTLLDPNIQSIVPVSPIAPAEYGNMPRPQHPSVAALSNRPDIRNSGAWSIPVVSGNDQVGNMRSFPSVPKTETLDSTMDSSNQFGSNYMSQLYAQQPEPYVPSTFSTTPSNSSSSLVNSAFGRQLSVSNPSISAKHDLLQPVSSSQSSFALDADQQLQYQYSSDEDESEEPPKSLRSHQ</sequence>
<dbReference type="STRING" id="403673.A0A177WZB5"/>
<feature type="region of interest" description="Disordered" evidence="4">
    <location>
        <begin position="737"/>
        <end position="773"/>
    </location>
</feature>
<dbReference type="GO" id="GO:0019760">
    <property type="term" value="P:glucosinolate metabolic process"/>
    <property type="evidence" value="ECO:0007669"/>
    <property type="project" value="UniProtKB-ARBA"/>
</dbReference>
<dbReference type="PANTHER" id="PTHR47435:SF4">
    <property type="entry name" value="KELCH REPEAT PROTEIN (AFU_ORTHOLOGUE AFUA_5G12780)"/>
    <property type="match status" value="1"/>
</dbReference>
<dbReference type="Pfam" id="PF24981">
    <property type="entry name" value="Beta-prop_ATRN-LZTR1"/>
    <property type="match status" value="1"/>
</dbReference>
<evidence type="ECO:0000313" key="8">
    <source>
        <dbReference type="Proteomes" id="UP000077115"/>
    </source>
</evidence>
<dbReference type="InterPro" id="IPR056737">
    <property type="entry name" value="Beta-prop_ATRN-MKLN-like"/>
</dbReference>
<protein>
    <recommendedName>
        <fullName evidence="6">Attractin/MKLN-like beta-propeller domain-containing protein</fullName>
    </recommendedName>
</protein>
<evidence type="ECO:0000256" key="5">
    <source>
        <dbReference type="SAM" id="Phobius"/>
    </source>
</evidence>
<proteinExistence type="predicted"/>
<dbReference type="PANTHER" id="PTHR47435">
    <property type="entry name" value="KELCH REPEAT PROTEIN (AFU_ORTHOLOGUE AFUA_5G12780)"/>
    <property type="match status" value="1"/>
</dbReference>
<keyword evidence="2" id="KW-0677">Repeat</keyword>
<dbReference type="SUPFAM" id="SSF117281">
    <property type="entry name" value="Kelch motif"/>
    <property type="match status" value="1"/>
</dbReference>
<name>A0A177WZB5_BATDL</name>
<evidence type="ECO:0000259" key="6">
    <source>
        <dbReference type="Pfam" id="PF24981"/>
    </source>
</evidence>
<dbReference type="eggNOG" id="KOG1388">
    <property type="taxonomic scope" value="Eukaryota"/>
</dbReference>
<feature type="transmembrane region" description="Helical" evidence="5">
    <location>
        <begin position="481"/>
        <end position="504"/>
    </location>
</feature>
<dbReference type="Gene3D" id="2.120.10.80">
    <property type="entry name" value="Kelch-type beta propeller"/>
    <property type="match status" value="2"/>
</dbReference>
<feature type="region of interest" description="Disordered" evidence="4">
    <location>
        <begin position="431"/>
        <end position="472"/>
    </location>
</feature>
<feature type="domain" description="Attractin/MKLN-like beta-propeller" evidence="6">
    <location>
        <begin position="78"/>
        <end position="331"/>
    </location>
</feature>
<evidence type="ECO:0000256" key="3">
    <source>
        <dbReference type="ARBA" id="ARBA00023004"/>
    </source>
</evidence>
<dbReference type="InterPro" id="IPR015915">
    <property type="entry name" value="Kelch-typ_b-propeller"/>
</dbReference>
<dbReference type="VEuPathDB" id="FungiDB:BDEG_28410"/>
<dbReference type="Proteomes" id="UP000077115">
    <property type="component" value="Unassembled WGS sequence"/>
</dbReference>
<dbReference type="AlphaFoldDB" id="A0A177WZB5"/>
<evidence type="ECO:0000313" key="7">
    <source>
        <dbReference type="EMBL" id="OAJ45258.1"/>
    </source>
</evidence>
<reference evidence="7 8" key="1">
    <citation type="submission" date="2006-10" db="EMBL/GenBank/DDBJ databases">
        <title>The Genome Sequence of Batrachochytrium dendrobatidis JEL423.</title>
        <authorList>
            <consortium name="The Broad Institute Genome Sequencing Platform"/>
            <person name="Birren B."/>
            <person name="Lander E."/>
            <person name="Galagan J."/>
            <person name="Cuomo C."/>
            <person name="Devon K."/>
            <person name="Jaffe D."/>
            <person name="Butler J."/>
            <person name="Alvarez P."/>
            <person name="Gnerre S."/>
            <person name="Grabherr M."/>
            <person name="Kleber M."/>
            <person name="Mauceli E."/>
            <person name="Brockman W."/>
            <person name="Young S."/>
            <person name="LaButti K."/>
            <person name="Sykes S."/>
            <person name="DeCaprio D."/>
            <person name="Crawford M."/>
            <person name="Koehrsen M."/>
            <person name="Engels R."/>
            <person name="Montgomery P."/>
            <person name="Pearson M."/>
            <person name="Howarth C."/>
            <person name="Larson L."/>
            <person name="White J."/>
            <person name="O'Leary S."/>
            <person name="Kodira C."/>
            <person name="Zeng Q."/>
            <person name="Yandava C."/>
            <person name="Alvarado L."/>
            <person name="Longcore J."/>
            <person name="James T."/>
        </authorList>
    </citation>
    <scope>NUCLEOTIDE SEQUENCE [LARGE SCALE GENOMIC DNA]</scope>
    <source>
        <strain evidence="7 8">JEL423</strain>
    </source>
</reference>
<evidence type="ECO:0000256" key="2">
    <source>
        <dbReference type="ARBA" id="ARBA00022737"/>
    </source>
</evidence>
<accession>A0A177WZB5</accession>
<evidence type="ECO:0000256" key="4">
    <source>
        <dbReference type="SAM" id="MobiDB-lite"/>
    </source>
</evidence>
<gene>
    <name evidence="7" type="ORF">BDEG_28410</name>
</gene>
<dbReference type="OrthoDB" id="432528at2759"/>
<keyword evidence="5" id="KW-1133">Transmembrane helix</keyword>